<evidence type="ECO:0000259" key="1">
    <source>
        <dbReference type="Pfam" id="PF11127"/>
    </source>
</evidence>
<dbReference type="Pfam" id="PF11127">
    <property type="entry name" value="YgaP-like_TM"/>
    <property type="match status" value="1"/>
</dbReference>
<keyword evidence="3" id="KW-1185">Reference proteome</keyword>
<sequence>MTSRRRAPVCAPGSIERVVQAAVGALTGAFALSNLHDAPLAIAATLGAALLLTGAVRGWCPASLLARVSATAAEHNTLGIPEARQPLDQRGPR</sequence>
<evidence type="ECO:0000313" key="2">
    <source>
        <dbReference type="EMBL" id="RNE59145.1"/>
    </source>
</evidence>
<dbReference type="AlphaFoldDB" id="A0A3M8L1K0"/>
<reference evidence="2 3" key="1">
    <citation type="submission" date="2018-11" db="EMBL/GenBank/DDBJ databases">
        <title>Cryobacterium sp. nov., isolated from rhizosphere soil of lettuce.</title>
        <authorList>
            <person name="Wang Y."/>
        </authorList>
    </citation>
    <scope>NUCLEOTIDE SEQUENCE [LARGE SCALE GENOMIC DNA]</scope>
    <source>
        <strain evidence="2 3">NEAU-85</strain>
    </source>
</reference>
<dbReference type="Proteomes" id="UP000279859">
    <property type="component" value="Unassembled WGS sequence"/>
</dbReference>
<evidence type="ECO:0000313" key="3">
    <source>
        <dbReference type="Proteomes" id="UP000279859"/>
    </source>
</evidence>
<gene>
    <name evidence="2" type="ORF">EEJ31_10985</name>
</gene>
<dbReference type="EMBL" id="RDSR01000019">
    <property type="protein sequence ID" value="RNE59145.1"/>
    <property type="molecule type" value="Genomic_DNA"/>
</dbReference>
<protein>
    <submittedName>
        <fullName evidence="2">DUF2892 domain-containing protein</fullName>
    </submittedName>
</protein>
<organism evidence="2 3">
    <name type="scientific">Cryobacterium tepidiphilum</name>
    <dbReference type="NCBI Taxonomy" id="2486026"/>
    <lineage>
        <taxon>Bacteria</taxon>
        <taxon>Bacillati</taxon>
        <taxon>Actinomycetota</taxon>
        <taxon>Actinomycetes</taxon>
        <taxon>Micrococcales</taxon>
        <taxon>Microbacteriaceae</taxon>
        <taxon>Cryobacterium</taxon>
    </lineage>
</organism>
<dbReference type="InterPro" id="IPR021309">
    <property type="entry name" value="YgaP-like_TM"/>
</dbReference>
<feature type="domain" description="Inner membrane protein YgaP-like transmembrane" evidence="1">
    <location>
        <begin position="13"/>
        <end position="69"/>
    </location>
</feature>
<accession>A0A3M8L1K0</accession>
<dbReference type="OrthoDB" id="5072900at2"/>
<name>A0A3M8L1K0_9MICO</name>
<comment type="caution">
    <text evidence="2">The sequence shown here is derived from an EMBL/GenBank/DDBJ whole genome shotgun (WGS) entry which is preliminary data.</text>
</comment>
<dbReference type="RefSeq" id="WP_016465082.1">
    <property type="nucleotide sequence ID" value="NZ_RDSR01000019.1"/>
</dbReference>
<proteinExistence type="predicted"/>